<gene>
    <name evidence="3" type="ORF">GUITHDRAFT_155772</name>
</gene>
<evidence type="ECO:0000313" key="4">
    <source>
        <dbReference type="EnsemblProtists" id="EKX34313"/>
    </source>
</evidence>
<evidence type="ECO:0000313" key="5">
    <source>
        <dbReference type="Proteomes" id="UP000011087"/>
    </source>
</evidence>
<feature type="non-terminal residue" evidence="3">
    <location>
        <position position="231"/>
    </location>
</feature>
<feature type="repeat" description="ARM" evidence="1">
    <location>
        <begin position="163"/>
        <end position="207"/>
    </location>
</feature>
<dbReference type="InterPro" id="IPR000225">
    <property type="entry name" value="Armadillo"/>
</dbReference>
<dbReference type="SUPFAM" id="SSF48371">
    <property type="entry name" value="ARM repeat"/>
    <property type="match status" value="1"/>
</dbReference>
<accession>L1IDM1</accession>
<name>L1IDM1_GUITC</name>
<proteinExistence type="predicted"/>
<dbReference type="KEGG" id="gtt:GUITHDRAFT_155772"/>
<dbReference type="PaxDb" id="55529-EKX34313"/>
<organism evidence="3">
    <name type="scientific">Guillardia theta (strain CCMP2712)</name>
    <name type="common">Cryptophyte</name>
    <dbReference type="NCBI Taxonomy" id="905079"/>
    <lineage>
        <taxon>Eukaryota</taxon>
        <taxon>Cryptophyceae</taxon>
        <taxon>Pyrenomonadales</taxon>
        <taxon>Geminigeraceae</taxon>
        <taxon>Guillardia</taxon>
    </lineage>
</organism>
<sequence>MGCCESRHDPSLMSSGRPEMYKSSIDEGGSMPAVERAAEAIRASAGGQLTPGGLRDVRLALLALPRDPNSVPEVEQRDMSEIVQILKCETQSADLMLTGLVLMRYLAQRQVNQKRMAATDCVSLVLQALQIHDSNPTLQGVACDTLGNLLQEEINTEQFLQQRGVDAVFRVINANMSHTRVMEAACFLLGNVASSEEGLKHIARNGGGKVALSVMKAHDKDPELLRELLFL</sequence>
<dbReference type="EnsemblProtists" id="EKX34313">
    <property type="protein sequence ID" value="EKX34313"/>
    <property type="gene ID" value="GUITHDRAFT_155772"/>
</dbReference>
<dbReference type="EMBL" id="JH993112">
    <property type="protein sequence ID" value="EKX34313.1"/>
    <property type="molecule type" value="Genomic_DNA"/>
</dbReference>
<dbReference type="GeneID" id="17291077"/>
<evidence type="ECO:0000313" key="3">
    <source>
        <dbReference type="EMBL" id="EKX34313.1"/>
    </source>
</evidence>
<reference evidence="3 5" key="1">
    <citation type="journal article" date="2012" name="Nature">
        <title>Algal genomes reveal evolutionary mosaicism and the fate of nucleomorphs.</title>
        <authorList>
            <consortium name="DOE Joint Genome Institute"/>
            <person name="Curtis B.A."/>
            <person name="Tanifuji G."/>
            <person name="Burki F."/>
            <person name="Gruber A."/>
            <person name="Irimia M."/>
            <person name="Maruyama S."/>
            <person name="Arias M.C."/>
            <person name="Ball S.G."/>
            <person name="Gile G.H."/>
            <person name="Hirakawa Y."/>
            <person name="Hopkins J.F."/>
            <person name="Kuo A."/>
            <person name="Rensing S.A."/>
            <person name="Schmutz J."/>
            <person name="Symeonidi A."/>
            <person name="Elias M."/>
            <person name="Eveleigh R.J."/>
            <person name="Herman E.K."/>
            <person name="Klute M.J."/>
            <person name="Nakayama T."/>
            <person name="Obornik M."/>
            <person name="Reyes-Prieto A."/>
            <person name="Armbrust E.V."/>
            <person name="Aves S.J."/>
            <person name="Beiko R.G."/>
            <person name="Coutinho P."/>
            <person name="Dacks J.B."/>
            <person name="Durnford D.G."/>
            <person name="Fast N.M."/>
            <person name="Green B.R."/>
            <person name="Grisdale C.J."/>
            <person name="Hempel F."/>
            <person name="Henrissat B."/>
            <person name="Hoppner M.P."/>
            <person name="Ishida K."/>
            <person name="Kim E."/>
            <person name="Koreny L."/>
            <person name="Kroth P.G."/>
            <person name="Liu Y."/>
            <person name="Malik S.B."/>
            <person name="Maier U.G."/>
            <person name="McRose D."/>
            <person name="Mock T."/>
            <person name="Neilson J.A."/>
            <person name="Onodera N.T."/>
            <person name="Poole A.M."/>
            <person name="Pritham E.J."/>
            <person name="Richards T.A."/>
            <person name="Rocap G."/>
            <person name="Roy S.W."/>
            <person name="Sarai C."/>
            <person name="Schaack S."/>
            <person name="Shirato S."/>
            <person name="Slamovits C.H."/>
            <person name="Spencer D.F."/>
            <person name="Suzuki S."/>
            <person name="Worden A.Z."/>
            <person name="Zauner S."/>
            <person name="Barry K."/>
            <person name="Bell C."/>
            <person name="Bharti A.K."/>
            <person name="Crow J.A."/>
            <person name="Grimwood J."/>
            <person name="Kramer R."/>
            <person name="Lindquist E."/>
            <person name="Lucas S."/>
            <person name="Salamov A."/>
            <person name="McFadden G.I."/>
            <person name="Lane C.E."/>
            <person name="Keeling P.J."/>
            <person name="Gray M.W."/>
            <person name="Grigoriev I.V."/>
            <person name="Archibald J.M."/>
        </authorList>
    </citation>
    <scope>NUCLEOTIDE SEQUENCE</scope>
    <source>
        <strain evidence="3 5">CCMP2712</strain>
    </source>
</reference>
<dbReference type="PROSITE" id="PS50176">
    <property type="entry name" value="ARM_REPEAT"/>
    <property type="match status" value="1"/>
</dbReference>
<dbReference type="HOGENOM" id="CLU_1202546_0_0_1"/>
<evidence type="ECO:0008006" key="6">
    <source>
        <dbReference type="Google" id="ProtNLM"/>
    </source>
</evidence>
<reference evidence="4" key="3">
    <citation type="submission" date="2016-03" db="UniProtKB">
        <authorList>
            <consortium name="EnsemblProtists"/>
        </authorList>
    </citation>
    <scope>IDENTIFICATION</scope>
</reference>
<feature type="region of interest" description="Disordered" evidence="2">
    <location>
        <begin position="1"/>
        <end position="29"/>
    </location>
</feature>
<keyword evidence="5" id="KW-1185">Reference proteome</keyword>
<dbReference type="InterPro" id="IPR011989">
    <property type="entry name" value="ARM-like"/>
</dbReference>
<evidence type="ECO:0000256" key="1">
    <source>
        <dbReference type="PROSITE-ProRule" id="PRU00259"/>
    </source>
</evidence>
<dbReference type="InterPro" id="IPR016024">
    <property type="entry name" value="ARM-type_fold"/>
</dbReference>
<dbReference type="Proteomes" id="UP000011087">
    <property type="component" value="Unassembled WGS sequence"/>
</dbReference>
<reference evidence="5" key="2">
    <citation type="submission" date="2012-11" db="EMBL/GenBank/DDBJ databases">
        <authorList>
            <person name="Kuo A."/>
            <person name="Curtis B.A."/>
            <person name="Tanifuji G."/>
            <person name="Burki F."/>
            <person name="Gruber A."/>
            <person name="Irimia M."/>
            <person name="Maruyama S."/>
            <person name="Arias M.C."/>
            <person name="Ball S.G."/>
            <person name="Gile G.H."/>
            <person name="Hirakawa Y."/>
            <person name="Hopkins J.F."/>
            <person name="Rensing S.A."/>
            <person name="Schmutz J."/>
            <person name="Symeonidi A."/>
            <person name="Elias M."/>
            <person name="Eveleigh R.J."/>
            <person name="Herman E.K."/>
            <person name="Klute M.J."/>
            <person name="Nakayama T."/>
            <person name="Obornik M."/>
            <person name="Reyes-Prieto A."/>
            <person name="Armbrust E.V."/>
            <person name="Aves S.J."/>
            <person name="Beiko R.G."/>
            <person name="Coutinho P."/>
            <person name="Dacks J.B."/>
            <person name="Durnford D.G."/>
            <person name="Fast N.M."/>
            <person name="Green B.R."/>
            <person name="Grisdale C."/>
            <person name="Hempe F."/>
            <person name="Henrissat B."/>
            <person name="Hoppner M.P."/>
            <person name="Ishida K.-I."/>
            <person name="Kim E."/>
            <person name="Koreny L."/>
            <person name="Kroth P.G."/>
            <person name="Liu Y."/>
            <person name="Malik S.-B."/>
            <person name="Maier U.G."/>
            <person name="McRose D."/>
            <person name="Mock T."/>
            <person name="Neilson J.A."/>
            <person name="Onodera N.T."/>
            <person name="Poole A.M."/>
            <person name="Pritham E.J."/>
            <person name="Richards T.A."/>
            <person name="Rocap G."/>
            <person name="Roy S.W."/>
            <person name="Sarai C."/>
            <person name="Schaack S."/>
            <person name="Shirato S."/>
            <person name="Slamovits C.H."/>
            <person name="Spencer D.F."/>
            <person name="Suzuki S."/>
            <person name="Worden A.Z."/>
            <person name="Zauner S."/>
            <person name="Barry K."/>
            <person name="Bell C."/>
            <person name="Bharti A.K."/>
            <person name="Crow J.A."/>
            <person name="Grimwood J."/>
            <person name="Kramer R."/>
            <person name="Lindquist E."/>
            <person name="Lucas S."/>
            <person name="Salamov A."/>
            <person name="McFadden G.I."/>
            <person name="Lane C.E."/>
            <person name="Keeling P.J."/>
            <person name="Gray M.W."/>
            <person name="Grigoriev I.V."/>
            <person name="Archibald J.M."/>
        </authorList>
    </citation>
    <scope>NUCLEOTIDE SEQUENCE</scope>
    <source>
        <strain evidence="5">CCMP2712</strain>
    </source>
</reference>
<feature type="compositionally biased region" description="Basic and acidic residues" evidence="2">
    <location>
        <begin position="1"/>
        <end position="10"/>
    </location>
</feature>
<dbReference type="AlphaFoldDB" id="L1IDM1"/>
<protein>
    <recommendedName>
        <fullName evidence="6">Armadillo repeat-containing domain-containing protein</fullName>
    </recommendedName>
</protein>
<evidence type="ECO:0000256" key="2">
    <source>
        <dbReference type="SAM" id="MobiDB-lite"/>
    </source>
</evidence>
<dbReference type="RefSeq" id="XP_005821293.1">
    <property type="nucleotide sequence ID" value="XM_005821236.1"/>
</dbReference>
<dbReference type="Gene3D" id="1.25.10.10">
    <property type="entry name" value="Leucine-rich Repeat Variant"/>
    <property type="match status" value="1"/>
</dbReference>